<dbReference type="PANTHER" id="PTHR47964:SF1">
    <property type="entry name" value="ATP-DEPENDENT DNA HELICASE HOMOLOG RECG, CHLOROPLASTIC"/>
    <property type="match status" value="1"/>
</dbReference>
<dbReference type="AlphaFoldDB" id="A0A2N1PLY6"/>
<dbReference type="FunFam" id="3.40.50.300:FF:000546">
    <property type="entry name" value="Transcription-repair-coupling factor"/>
    <property type="match status" value="1"/>
</dbReference>
<keyword evidence="7 13" id="KW-0067">ATP-binding</keyword>
<evidence type="ECO:0000256" key="5">
    <source>
        <dbReference type="ARBA" id="ARBA00022801"/>
    </source>
</evidence>
<evidence type="ECO:0000256" key="12">
    <source>
        <dbReference type="ARBA" id="ARBA00070128"/>
    </source>
</evidence>
<evidence type="ECO:0000256" key="9">
    <source>
        <dbReference type="ARBA" id="ARBA00023204"/>
    </source>
</evidence>
<keyword evidence="4 13" id="KW-0227">DNA damage</keyword>
<proteinExistence type="inferred from homology"/>
<evidence type="ECO:0000259" key="15">
    <source>
        <dbReference type="PROSITE" id="PS51194"/>
    </source>
</evidence>
<comment type="similarity">
    <text evidence="10 13">In the N-terminal section; belongs to the UvrB family.</text>
</comment>
<dbReference type="Pfam" id="PF00270">
    <property type="entry name" value="DEAD"/>
    <property type="match status" value="1"/>
</dbReference>
<dbReference type="InterPro" id="IPR036101">
    <property type="entry name" value="CarD-like/TRCF_RID_sf"/>
</dbReference>
<sequence length="1176" mass="132973">MPFMGSPPAEGRMSSATFERLTDLLLETGRFRTLCQDFHDGPISLWGFSGSGQWLTLAAMIRSSTAPVMVLVNDDDEARAAVADIASFAGTGVRVAAFPSHGLTPYESISPHRETLARRIEILHELIKGDIKVLVTPVEAAAQRLIPLEALLERVVQITKGQTIDPMDLAKSLTDLGYERVDAVEDWDQFAHRGGIVDIYVSTMENPVRIEFFGDEIESIRTFDTLTQKSISEISGVEVLPCREILLTRDFSRLARARITETAKSRKLFASVDKLNLVLEKLEERIHFQGIEGYMPYFYDDFDTLFDYMGKGFRVVVWEPAKSLDKFLKYFKQLQRLYTGDVFDNNILPGPDSYYLDPAELKKRIEKSRPAAFFTLRPEAPVFGPTDLTEVPFRSLVNPGERFDLFADEVRRMVEADMICLLCVSSHGRAQRLAEMLQGRSVTGHISTNFSPGQGGAYIFEGDVCAGFELPVCNIALITEKEIFRAPGKKRSSTKKAAFLTTFAEISLGDFVVHVDHGIGVYDGITLREVDGEEKDFIAIRYSGNDRLFVPLEQAIKVQKYVGDEGYSPHVDKLNSTRWEKTKKSVRKQLQEMARELIELYASRMTKSGHRFAADTLWQDELEASFPFEETDDQLRAIEDVKSDMESPKPMDRLICGDVGYGKTEVAVRAAFKAVQDGKQVAILVPTTVLAQQHFSTFRKRFGKFPVKVEMLSRLRTAEESRKITTAMAHGELDVVVGTHKMLAQSIEFQDLGLLIVDEEQRFGVKHKERIKELRHEVDCLTLTATPIPRTLQFSLSGVRDMSIINTPPVDRLAIKTFVMPYEEHTVKMAIQRELDREGQIYFVYNKVENIDNFATYVRSMIPGLRVAVGHGQMDRKHLEKVMLDFMSCNYDVLICSTIIESGLDIPNANTIFVYDAHNFGLTQLYQLRGRVGREREQAYAYFFYRRDQVLTELAEKRLRTIEEFTELGSGFKIALKDLEMRGAGSLLGTAQSGFMKTIGFELYCQLMERAIKELKGEIPADAVETDVSMNLGLDAYLPGDYIADLREKMTLYKRLSSTVTSEEVIDLRDEVIDRFGPLSKEGVILFASRDAMLLMGRVGAVAARRIRVLKGNDKVRLMFSREKRMDPMKVMDIAEKWGSRIRFSTDIQPGVTIELNGEEGLDLIALMESLLSQFK</sequence>
<dbReference type="Pfam" id="PF03461">
    <property type="entry name" value="TRCF"/>
    <property type="match status" value="1"/>
</dbReference>
<evidence type="ECO:0000256" key="6">
    <source>
        <dbReference type="ARBA" id="ARBA00022806"/>
    </source>
</evidence>
<name>A0A2N1PLY6_9BACT</name>
<dbReference type="PROSITE" id="PS51194">
    <property type="entry name" value="HELICASE_CTER"/>
    <property type="match status" value="1"/>
</dbReference>
<dbReference type="PANTHER" id="PTHR47964">
    <property type="entry name" value="ATP-DEPENDENT DNA HELICASE HOMOLOG RECG, CHLOROPLASTIC"/>
    <property type="match status" value="1"/>
</dbReference>
<dbReference type="GO" id="GO:0000716">
    <property type="term" value="P:transcription-coupled nucleotide-excision repair, DNA damage recognition"/>
    <property type="evidence" value="ECO:0007669"/>
    <property type="project" value="UniProtKB-UniRule"/>
</dbReference>
<dbReference type="CDD" id="cd17991">
    <property type="entry name" value="DEXHc_TRCF"/>
    <property type="match status" value="1"/>
</dbReference>
<dbReference type="PROSITE" id="PS51192">
    <property type="entry name" value="HELICASE_ATP_BIND_1"/>
    <property type="match status" value="1"/>
</dbReference>
<dbReference type="InterPro" id="IPR011545">
    <property type="entry name" value="DEAD/DEAH_box_helicase_dom"/>
</dbReference>
<dbReference type="GO" id="GO:0005524">
    <property type="term" value="F:ATP binding"/>
    <property type="evidence" value="ECO:0007669"/>
    <property type="project" value="UniProtKB-UniRule"/>
</dbReference>
<dbReference type="SMART" id="SM00490">
    <property type="entry name" value="HELICc"/>
    <property type="match status" value="1"/>
</dbReference>
<evidence type="ECO:0000256" key="2">
    <source>
        <dbReference type="ARBA" id="ARBA00022490"/>
    </source>
</evidence>
<dbReference type="InterPro" id="IPR014001">
    <property type="entry name" value="Helicase_ATP-bd"/>
</dbReference>
<keyword evidence="6" id="KW-0347">Helicase</keyword>
<evidence type="ECO:0000256" key="10">
    <source>
        <dbReference type="ARBA" id="ARBA00061104"/>
    </source>
</evidence>
<evidence type="ECO:0000256" key="8">
    <source>
        <dbReference type="ARBA" id="ARBA00023125"/>
    </source>
</evidence>
<dbReference type="Gene3D" id="2.40.10.170">
    <property type="match status" value="1"/>
</dbReference>
<dbReference type="Gene3D" id="3.90.1150.50">
    <property type="entry name" value="Transcription-repair-coupling factor, D7 domain"/>
    <property type="match status" value="1"/>
</dbReference>
<dbReference type="GO" id="GO:0003678">
    <property type="term" value="F:DNA helicase activity"/>
    <property type="evidence" value="ECO:0007669"/>
    <property type="project" value="TreeGrafter"/>
</dbReference>
<comment type="caution">
    <text evidence="16">The sequence shown here is derived from an EMBL/GenBank/DDBJ whole genome shotgun (WGS) entry which is preliminary data.</text>
</comment>
<keyword evidence="2 13" id="KW-0963">Cytoplasm</keyword>
<dbReference type="EC" id="3.6.4.-" evidence="13"/>
<dbReference type="InterPro" id="IPR037235">
    <property type="entry name" value="TRCF-like_C_D7"/>
</dbReference>
<evidence type="ECO:0000256" key="3">
    <source>
        <dbReference type="ARBA" id="ARBA00022741"/>
    </source>
</evidence>
<evidence type="ECO:0000256" key="13">
    <source>
        <dbReference type="HAMAP-Rule" id="MF_00969"/>
    </source>
</evidence>
<protein>
    <recommendedName>
        <fullName evidence="12 13">Transcription-repair-coupling factor</fullName>
        <shortName evidence="13">TRCF</shortName>
        <ecNumber evidence="13">3.6.4.-</ecNumber>
    </recommendedName>
</protein>
<dbReference type="Gene3D" id="3.40.50.11180">
    <property type="match status" value="1"/>
</dbReference>
<evidence type="ECO:0000256" key="11">
    <source>
        <dbReference type="ARBA" id="ARBA00061399"/>
    </source>
</evidence>
<evidence type="ECO:0000313" key="17">
    <source>
        <dbReference type="Proteomes" id="UP000233256"/>
    </source>
</evidence>
<keyword evidence="9 13" id="KW-0234">DNA repair</keyword>
<dbReference type="GO" id="GO:0016787">
    <property type="term" value="F:hydrolase activity"/>
    <property type="evidence" value="ECO:0007669"/>
    <property type="project" value="UniProtKB-KW"/>
</dbReference>
<dbReference type="InterPro" id="IPR003711">
    <property type="entry name" value="CarD-like/TRCF_RID"/>
</dbReference>
<gene>
    <name evidence="13 16" type="primary">mfd</name>
    <name evidence="16" type="ORF">CVV64_14990</name>
</gene>
<comment type="function">
    <text evidence="13">Couples transcription and DNA repair by recognizing RNA polymerase (RNAP) stalled at DNA lesions. Mediates ATP-dependent release of RNAP and its truncated transcript from the DNA, and recruitment of nucleotide excision repair machinery to the damaged site.</text>
</comment>
<accession>A0A2N1PLY6</accession>
<dbReference type="SMART" id="SM00982">
    <property type="entry name" value="TRCF"/>
    <property type="match status" value="1"/>
</dbReference>
<dbReference type="Pfam" id="PF02559">
    <property type="entry name" value="CarD_TRCF_RID"/>
    <property type="match status" value="1"/>
</dbReference>
<dbReference type="SMART" id="SM01058">
    <property type="entry name" value="CarD_TRCF"/>
    <property type="match status" value="1"/>
</dbReference>
<evidence type="ECO:0000259" key="14">
    <source>
        <dbReference type="PROSITE" id="PS51192"/>
    </source>
</evidence>
<evidence type="ECO:0000313" key="16">
    <source>
        <dbReference type="EMBL" id="PKK89292.1"/>
    </source>
</evidence>
<dbReference type="GO" id="GO:0005737">
    <property type="term" value="C:cytoplasm"/>
    <property type="evidence" value="ECO:0007669"/>
    <property type="project" value="UniProtKB-SubCell"/>
</dbReference>
<evidence type="ECO:0000256" key="1">
    <source>
        <dbReference type="ARBA" id="ARBA00004496"/>
    </source>
</evidence>
<dbReference type="InterPro" id="IPR004576">
    <property type="entry name" value="Mfd"/>
</dbReference>
<dbReference type="SUPFAM" id="SSF143517">
    <property type="entry name" value="TRCF domain-like"/>
    <property type="match status" value="1"/>
</dbReference>
<keyword evidence="8 13" id="KW-0238">DNA-binding</keyword>
<evidence type="ECO:0000256" key="7">
    <source>
        <dbReference type="ARBA" id="ARBA00022840"/>
    </source>
</evidence>
<dbReference type="InterPro" id="IPR001650">
    <property type="entry name" value="Helicase_C-like"/>
</dbReference>
<organism evidence="16 17">
    <name type="scientific">Candidatus Wallbacteria bacterium HGW-Wallbacteria-1</name>
    <dbReference type="NCBI Taxonomy" id="2013854"/>
    <lineage>
        <taxon>Bacteria</taxon>
        <taxon>Candidatus Walliibacteriota</taxon>
    </lineage>
</organism>
<reference evidence="16 17" key="1">
    <citation type="journal article" date="2017" name="ISME J.">
        <title>Potential for microbial H2 and metal transformations associated with novel bacteria and archaea in deep terrestrial subsurface sediments.</title>
        <authorList>
            <person name="Hernsdorf A.W."/>
            <person name="Amano Y."/>
            <person name="Miyakawa K."/>
            <person name="Ise K."/>
            <person name="Suzuki Y."/>
            <person name="Anantharaman K."/>
            <person name="Probst A."/>
            <person name="Burstein D."/>
            <person name="Thomas B.C."/>
            <person name="Banfield J.F."/>
        </authorList>
    </citation>
    <scope>NUCLEOTIDE SEQUENCE [LARGE SCALE GENOMIC DNA]</scope>
    <source>
        <strain evidence="16">HGW-Wallbacteria-1</strain>
    </source>
</reference>
<dbReference type="Gene3D" id="3.40.50.300">
    <property type="entry name" value="P-loop containing nucleotide triphosphate hydrolases"/>
    <property type="match status" value="2"/>
</dbReference>
<dbReference type="EMBL" id="PGXC01000021">
    <property type="protein sequence ID" value="PKK89292.1"/>
    <property type="molecule type" value="Genomic_DNA"/>
</dbReference>
<dbReference type="SUPFAM" id="SSF141259">
    <property type="entry name" value="CarD-like"/>
    <property type="match status" value="1"/>
</dbReference>
<dbReference type="Pfam" id="PF17757">
    <property type="entry name" value="UvrB_inter"/>
    <property type="match status" value="1"/>
</dbReference>
<evidence type="ECO:0000256" key="4">
    <source>
        <dbReference type="ARBA" id="ARBA00022763"/>
    </source>
</evidence>
<keyword evidence="3 13" id="KW-0547">Nucleotide-binding</keyword>
<dbReference type="InterPro" id="IPR047112">
    <property type="entry name" value="RecG/Mfd"/>
</dbReference>
<dbReference type="GO" id="GO:0006355">
    <property type="term" value="P:regulation of DNA-templated transcription"/>
    <property type="evidence" value="ECO:0007669"/>
    <property type="project" value="UniProtKB-UniRule"/>
</dbReference>
<keyword evidence="5 13" id="KW-0378">Hydrolase</keyword>
<feature type="domain" description="Helicase ATP-binding" evidence="14">
    <location>
        <begin position="644"/>
        <end position="805"/>
    </location>
</feature>
<feature type="domain" description="Helicase C-terminal" evidence="15">
    <location>
        <begin position="830"/>
        <end position="980"/>
    </location>
</feature>
<dbReference type="Pfam" id="PF00271">
    <property type="entry name" value="Helicase_C"/>
    <property type="match status" value="1"/>
</dbReference>
<dbReference type="InterPro" id="IPR005118">
    <property type="entry name" value="TRCF_C"/>
</dbReference>
<dbReference type="InterPro" id="IPR041471">
    <property type="entry name" value="UvrB_inter"/>
</dbReference>
<dbReference type="GO" id="GO:0003684">
    <property type="term" value="F:damaged DNA binding"/>
    <property type="evidence" value="ECO:0007669"/>
    <property type="project" value="InterPro"/>
</dbReference>
<dbReference type="NCBIfam" id="TIGR00580">
    <property type="entry name" value="mfd"/>
    <property type="match status" value="1"/>
</dbReference>
<dbReference type="SUPFAM" id="SSF52540">
    <property type="entry name" value="P-loop containing nucleoside triphosphate hydrolases"/>
    <property type="match status" value="4"/>
</dbReference>
<dbReference type="InterPro" id="IPR027417">
    <property type="entry name" value="P-loop_NTPase"/>
</dbReference>
<dbReference type="Proteomes" id="UP000233256">
    <property type="component" value="Unassembled WGS sequence"/>
</dbReference>
<dbReference type="Gene3D" id="3.30.2060.10">
    <property type="entry name" value="Penicillin-binding protein 1b domain"/>
    <property type="match status" value="1"/>
</dbReference>
<dbReference type="SMART" id="SM00487">
    <property type="entry name" value="DEXDc"/>
    <property type="match status" value="1"/>
</dbReference>
<comment type="subcellular location">
    <subcellularLocation>
        <location evidence="1 13">Cytoplasm</location>
    </subcellularLocation>
</comment>
<comment type="similarity">
    <text evidence="11 13">In the C-terminal section; belongs to the helicase family. RecG subfamily.</text>
</comment>
<dbReference type="HAMAP" id="MF_00969">
    <property type="entry name" value="TRCF"/>
    <property type="match status" value="1"/>
</dbReference>